<keyword evidence="6 8" id="KW-0456">Lyase</keyword>
<dbReference type="Pfam" id="PF00290">
    <property type="entry name" value="Trp_syntA"/>
    <property type="match status" value="1"/>
</dbReference>
<evidence type="ECO:0000256" key="1">
    <source>
        <dbReference type="ARBA" id="ARBA00004733"/>
    </source>
</evidence>
<dbReference type="EMBL" id="JBHTBJ010000001">
    <property type="protein sequence ID" value="MFC7272610.1"/>
    <property type="molecule type" value="Genomic_DNA"/>
</dbReference>
<evidence type="ECO:0000256" key="4">
    <source>
        <dbReference type="ARBA" id="ARBA00022822"/>
    </source>
</evidence>
<dbReference type="PROSITE" id="PS00167">
    <property type="entry name" value="TRP_SYNTHASE_ALPHA"/>
    <property type="match status" value="1"/>
</dbReference>
<dbReference type="RefSeq" id="WP_378963989.1">
    <property type="nucleotide sequence ID" value="NZ_JBHTBJ010000001.1"/>
</dbReference>
<sequence length="265" mass="26878">MISYASASAPGPLGGLGLLGGLGRRKALVPYVTGGITADWTDYVRAYAAAGADAIEIGLPFSDPMLDGVTIQQASDRALARGVTVESILADLSETKVGVPLVAMTYANLVFRSGPAAFCRRLAAAGVTGLIVPDLPVDEAAPVERAAAEAGVTLILLVAPVTPDDRLAEIAARSRGFVYAVSLMGTTGERSELDAAAARLADRVKAVTDLPVLIGFGVSSPEQAAAAAGRADGVVVASALMRRVLDGAGPDDLRADVAALRAALD</sequence>
<comment type="caution">
    <text evidence="10">The sequence shown here is derived from an EMBL/GenBank/DDBJ whole genome shotgun (WGS) entry which is preliminary data.</text>
</comment>
<evidence type="ECO:0000256" key="6">
    <source>
        <dbReference type="ARBA" id="ARBA00023239"/>
    </source>
</evidence>
<dbReference type="HAMAP" id="MF_00131">
    <property type="entry name" value="Trp_synth_alpha"/>
    <property type="match status" value="1"/>
</dbReference>
<dbReference type="InterPro" id="IPR013785">
    <property type="entry name" value="Aldolase_TIM"/>
</dbReference>
<dbReference type="EC" id="4.2.1.20" evidence="8"/>
<comment type="subunit">
    <text evidence="2 8">Tetramer of two alpha and two beta chains.</text>
</comment>
<comment type="similarity">
    <text evidence="8 9">Belongs to the TrpA family.</text>
</comment>
<evidence type="ECO:0000313" key="11">
    <source>
        <dbReference type="Proteomes" id="UP001596548"/>
    </source>
</evidence>
<dbReference type="CDD" id="cd04724">
    <property type="entry name" value="Tryptophan_synthase_alpha"/>
    <property type="match status" value="1"/>
</dbReference>
<evidence type="ECO:0000256" key="8">
    <source>
        <dbReference type="HAMAP-Rule" id="MF_00131"/>
    </source>
</evidence>
<dbReference type="PANTHER" id="PTHR43406:SF1">
    <property type="entry name" value="TRYPTOPHAN SYNTHASE ALPHA CHAIN, CHLOROPLASTIC"/>
    <property type="match status" value="1"/>
</dbReference>
<name>A0ABW2HJD3_9ACTN</name>
<keyword evidence="11" id="KW-1185">Reference proteome</keyword>
<dbReference type="InterPro" id="IPR018204">
    <property type="entry name" value="Trp_synthase_alpha_AS"/>
</dbReference>
<keyword evidence="4 8" id="KW-0822">Tryptophan biosynthesis</keyword>
<dbReference type="Proteomes" id="UP001596548">
    <property type="component" value="Unassembled WGS sequence"/>
</dbReference>
<evidence type="ECO:0000256" key="5">
    <source>
        <dbReference type="ARBA" id="ARBA00023141"/>
    </source>
</evidence>
<organism evidence="10 11">
    <name type="scientific">Paractinoplanes rhizophilus</name>
    <dbReference type="NCBI Taxonomy" id="1416877"/>
    <lineage>
        <taxon>Bacteria</taxon>
        <taxon>Bacillati</taxon>
        <taxon>Actinomycetota</taxon>
        <taxon>Actinomycetes</taxon>
        <taxon>Micromonosporales</taxon>
        <taxon>Micromonosporaceae</taxon>
        <taxon>Paractinoplanes</taxon>
    </lineage>
</organism>
<feature type="active site" description="Proton acceptor" evidence="8">
    <location>
        <position position="56"/>
    </location>
</feature>
<reference evidence="11" key="1">
    <citation type="journal article" date="2019" name="Int. J. Syst. Evol. Microbiol.">
        <title>The Global Catalogue of Microorganisms (GCM) 10K type strain sequencing project: providing services to taxonomists for standard genome sequencing and annotation.</title>
        <authorList>
            <consortium name="The Broad Institute Genomics Platform"/>
            <consortium name="The Broad Institute Genome Sequencing Center for Infectious Disease"/>
            <person name="Wu L."/>
            <person name="Ma J."/>
        </authorList>
    </citation>
    <scope>NUCLEOTIDE SEQUENCE [LARGE SCALE GENOMIC DNA]</scope>
    <source>
        <strain evidence="11">XZYJT-10</strain>
    </source>
</reference>
<evidence type="ECO:0000256" key="7">
    <source>
        <dbReference type="ARBA" id="ARBA00049047"/>
    </source>
</evidence>
<dbReference type="PANTHER" id="PTHR43406">
    <property type="entry name" value="TRYPTOPHAN SYNTHASE, ALPHA CHAIN"/>
    <property type="match status" value="1"/>
</dbReference>
<protein>
    <recommendedName>
        <fullName evidence="8">Tryptophan synthase alpha chain</fullName>
        <ecNumber evidence="8">4.2.1.20</ecNumber>
    </recommendedName>
</protein>
<keyword evidence="5 8" id="KW-0057">Aromatic amino acid biosynthesis</keyword>
<evidence type="ECO:0000256" key="9">
    <source>
        <dbReference type="RuleBase" id="RU003662"/>
    </source>
</evidence>
<comment type="function">
    <text evidence="8">The alpha subunit is responsible for the aldol cleavage of indoleglycerol phosphate to indole and glyceraldehyde 3-phosphate.</text>
</comment>
<dbReference type="SUPFAM" id="SSF51366">
    <property type="entry name" value="Ribulose-phoshate binding barrel"/>
    <property type="match status" value="1"/>
</dbReference>
<keyword evidence="3 8" id="KW-0028">Amino-acid biosynthesis</keyword>
<evidence type="ECO:0000256" key="3">
    <source>
        <dbReference type="ARBA" id="ARBA00022605"/>
    </source>
</evidence>
<accession>A0ABW2HJD3</accession>
<dbReference type="Gene3D" id="3.20.20.70">
    <property type="entry name" value="Aldolase class I"/>
    <property type="match status" value="1"/>
</dbReference>
<evidence type="ECO:0000313" key="10">
    <source>
        <dbReference type="EMBL" id="MFC7272610.1"/>
    </source>
</evidence>
<dbReference type="InterPro" id="IPR002028">
    <property type="entry name" value="Trp_synthase_suA"/>
</dbReference>
<gene>
    <name evidence="8 10" type="primary">trpA</name>
    <name evidence="10" type="ORF">ACFQS1_01335</name>
</gene>
<proteinExistence type="inferred from homology"/>
<dbReference type="InterPro" id="IPR011060">
    <property type="entry name" value="RibuloseP-bd_barrel"/>
</dbReference>
<dbReference type="GO" id="GO:0004834">
    <property type="term" value="F:tryptophan synthase activity"/>
    <property type="evidence" value="ECO:0007669"/>
    <property type="project" value="UniProtKB-EC"/>
</dbReference>
<comment type="pathway">
    <text evidence="1 8">Amino-acid biosynthesis; L-tryptophan biosynthesis; L-tryptophan from chorismate: step 5/5.</text>
</comment>
<comment type="catalytic activity">
    <reaction evidence="7 8">
        <text>(1S,2R)-1-C-(indol-3-yl)glycerol 3-phosphate + L-serine = D-glyceraldehyde 3-phosphate + L-tryptophan + H2O</text>
        <dbReference type="Rhea" id="RHEA:10532"/>
        <dbReference type="ChEBI" id="CHEBI:15377"/>
        <dbReference type="ChEBI" id="CHEBI:33384"/>
        <dbReference type="ChEBI" id="CHEBI:57912"/>
        <dbReference type="ChEBI" id="CHEBI:58866"/>
        <dbReference type="ChEBI" id="CHEBI:59776"/>
        <dbReference type="EC" id="4.2.1.20"/>
    </reaction>
</comment>
<dbReference type="NCBIfam" id="TIGR00262">
    <property type="entry name" value="trpA"/>
    <property type="match status" value="1"/>
</dbReference>
<feature type="active site" description="Proton acceptor" evidence="8">
    <location>
        <position position="67"/>
    </location>
</feature>
<evidence type="ECO:0000256" key="2">
    <source>
        <dbReference type="ARBA" id="ARBA00011270"/>
    </source>
</evidence>